<reference evidence="1 2" key="1">
    <citation type="submission" date="2018-03" db="EMBL/GenBank/DDBJ databases">
        <title>Streptomyces dioscori sp. nov., a novel endophytic actinobacterium isolated from bulbil of Dioscorea bulbifera L.</title>
        <authorList>
            <person name="Zhikuan W."/>
        </authorList>
    </citation>
    <scope>NUCLEOTIDE SEQUENCE [LARGE SCALE GENOMIC DNA]</scope>
    <source>
        <strain evidence="1 2">A217</strain>
    </source>
</reference>
<sequence>MAADRARTSCALSLRIAFSTGSSDASGVKLSLTSEGSSIAGRRAAASSEALVEADFWEPAVASTLSLLSLSGLSPLQADSVKAAAAVSVSAASRVGRRFTNGSW</sequence>
<organism evidence="1 2">
    <name type="scientific">Streptomyces dioscori</name>
    <dbReference type="NCBI Taxonomy" id="2109333"/>
    <lineage>
        <taxon>Bacteria</taxon>
        <taxon>Bacillati</taxon>
        <taxon>Actinomycetota</taxon>
        <taxon>Actinomycetes</taxon>
        <taxon>Kitasatosporales</taxon>
        <taxon>Streptomycetaceae</taxon>
        <taxon>Streptomyces</taxon>
        <taxon>Streptomyces aurantiacus group</taxon>
    </lineage>
</organism>
<comment type="caution">
    <text evidence="1">The sequence shown here is derived from an EMBL/GenBank/DDBJ whole genome shotgun (WGS) entry which is preliminary data.</text>
</comment>
<evidence type="ECO:0000313" key="2">
    <source>
        <dbReference type="Proteomes" id="UP000240429"/>
    </source>
</evidence>
<dbReference type="Proteomes" id="UP000240429">
    <property type="component" value="Unassembled WGS sequence"/>
</dbReference>
<protein>
    <submittedName>
        <fullName evidence="1">Uncharacterized protein</fullName>
    </submittedName>
</protein>
<dbReference type="AlphaFoldDB" id="A0A2P8QBQ1"/>
<dbReference type="EMBL" id="PYBJ01000004">
    <property type="protein sequence ID" value="PSM43654.1"/>
    <property type="molecule type" value="Genomic_DNA"/>
</dbReference>
<keyword evidence="2" id="KW-1185">Reference proteome</keyword>
<accession>A0A2P8QBQ1</accession>
<gene>
    <name evidence="1" type="ORF">C6Y14_08440</name>
</gene>
<proteinExistence type="predicted"/>
<name>A0A2P8QBQ1_9ACTN</name>
<evidence type="ECO:0000313" key="1">
    <source>
        <dbReference type="EMBL" id="PSM43654.1"/>
    </source>
</evidence>